<name>A0A8H6HLV1_9AGAR</name>
<keyword evidence="3" id="KW-1185">Reference proteome</keyword>
<feature type="region of interest" description="Disordered" evidence="1">
    <location>
        <begin position="129"/>
        <end position="156"/>
    </location>
</feature>
<feature type="compositionally biased region" description="Low complexity" evidence="1">
    <location>
        <begin position="89"/>
        <end position="100"/>
    </location>
</feature>
<dbReference type="AlphaFoldDB" id="A0A8H6HLV1"/>
<evidence type="ECO:0000256" key="1">
    <source>
        <dbReference type="SAM" id="MobiDB-lite"/>
    </source>
</evidence>
<accession>A0A8H6HLV1</accession>
<dbReference type="EMBL" id="JACGCI010000066">
    <property type="protein sequence ID" value="KAF6749039.1"/>
    <property type="molecule type" value="Genomic_DNA"/>
</dbReference>
<comment type="caution">
    <text evidence="2">The sequence shown here is derived from an EMBL/GenBank/DDBJ whole genome shotgun (WGS) entry which is preliminary data.</text>
</comment>
<reference evidence="2 3" key="1">
    <citation type="submission" date="2020-07" db="EMBL/GenBank/DDBJ databases">
        <title>Comparative genomics of pyrophilous fungi reveals a link between fire events and developmental genes.</title>
        <authorList>
            <consortium name="DOE Joint Genome Institute"/>
            <person name="Steindorff A.S."/>
            <person name="Carver A."/>
            <person name="Calhoun S."/>
            <person name="Stillman K."/>
            <person name="Liu H."/>
            <person name="Lipzen A."/>
            <person name="Pangilinan J."/>
            <person name="Labutti K."/>
            <person name="Bruns T.D."/>
            <person name="Grigoriev I.V."/>
        </authorList>
    </citation>
    <scope>NUCLEOTIDE SEQUENCE [LARGE SCALE GENOMIC DNA]</scope>
    <source>
        <strain evidence="2 3">CBS 144469</strain>
    </source>
</reference>
<feature type="region of interest" description="Disordered" evidence="1">
    <location>
        <begin position="229"/>
        <end position="267"/>
    </location>
</feature>
<feature type="region of interest" description="Disordered" evidence="1">
    <location>
        <begin position="61"/>
        <end position="103"/>
    </location>
</feature>
<evidence type="ECO:0000313" key="3">
    <source>
        <dbReference type="Proteomes" id="UP000521943"/>
    </source>
</evidence>
<feature type="compositionally biased region" description="Basic and acidic residues" evidence="1">
    <location>
        <begin position="14"/>
        <end position="24"/>
    </location>
</feature>
<dbReference type="Proteomes" id="UP000521943">
    <property type="component" value="Unassembled WGS sequence"/>
</dbReference>
<feature type="region of interest" description="Disordered" evidence="1">
    <location>
        <begin position="1"/>
        <end position="25"/>
    </location>
</feature>
<evidence type="ECO:0000313" key="2">
    <source>
        <dbReference type="EMBL" id="KAF6749039.1"/>
    </source>
</evidence>
<organism evidence="2 3">
    <name type="scientific">Ephemerocybe angulata</name>
    <dbReference type="NCBI Taxonomy" id="980116"/>
    <lineage>
        <taxon>Eukaryota</taxon>
        <taxon>Fungi</taxon>
        <taxon>Dikarya</taxon>
        <taxon>Basidiomycota</taxon>
        <taxon>Agaricomycotina</taxon>
        <taxon>Agaricomycetes</taxon>
        <taxon>Agaricomycetidae</taxon>
        <taxon>Agaricales</taxon>
        <taxon>Agaricineae</taxon>
        <taxon>Psathyrellaceae</taxon>
        <taxon>Ephemerocybe</taxon>
    </lineage>
</organism>
<proteinExistence type="predicted"/>
<gene>
    <name evidence="2" type="ORF">DFP72DRAFT_1143331</name>
</gene>
<feature type="region of interest" description="Disordered" evidence="1">
    <location>
        <begin position="163"/>
        <end position="182"/>
    </location>
</feature>
<protein>
    <submittedName>
        <fullName evidence="2">Uncharacterized protein</fullName>
    </submittedName>
</protein>
<feature type="compositionally biased region" description="Polar residues" evidence="1">
    <location>
        <begin position="135"/>
        <end position="153"/>
    </location>
</feature>
<sequence length="267" mass="30017">MFGSLSDACTPETVHARRKDERSRKIGFTRVNRSRNKGTKVHRLNTDGDAAPPLRRIGRWFAGKEGSSGRGDSEDETGELGRGSMTCVASSPASLHSRSYSRSESRLYEIKRSTLPAFVRAFVRKRVDEDERTFDSSTTSPHQPSSAHTSKNHQPVLPEAFKDASTSEESNPEINFPTAYHSSNHRNPDCKLIIKRLVIKLTVNTSGACESGTQFSRRRTQYLSTRTFDQRRKREVKSPVPPREPQPRVLLTSIRSPTPLRPNLPSQ</sequence>